<organism evidence="1 2">
    <name type="scientific">Meloidogyne enterolobii</name>
    <name type="common">Root-knot nematode worm</name>
    <name type="synonym">Meloidogyne mayaguensis</name>
    <dbReference type="NCBI Taxonomy" id="390850"/>
    <lineage>
        <taxon>Eukaryota</taxon>
        <taxon>Metazoa</taxon>
        <taxon>Ecdysozoa</taxon>
        <taxon>Nematoda</taxon>
        <taxon>Chromadorea</taxon>
        <taxon>Rhabditida</taxon>
        <taxon>Tylenchina</taxon>
        <taxon>Tylenchomorpha</taxon>
        <taxon>Tylenchoidea</taxon>
        <taxon>Meloidogynidae</taxon>
        <taxon>Meloidogyninae</taxon>
        <taxon>Meloidogyne</taxon>
    </lineage>
</organism>
<evidence type="ECO:0000313" key="1">
    <source>
        <dbReference type="EMBL" id="CAD2172601.1"/>
    </source>
</evidence>
<dbReference type="Gene3D" id="3.90.70.10">
    <property type="entry name" value="Cysteine proteinases"/>
    <property type="match status" value="1"/>
</dbReference>
<gene>
    <name evidence="1" type="ORF">MENT_LOCUS24161</name>
</gene>
<dbReference type="EMBL" id="CAJEWN010000203">
    <property type="protein sequence ID" value="CAD2172601.1"/>
    <property type="molecule type" value="Genomic_DNA"/>
</dbReference>
<evidence type="ECO:0000313" key="2">
    <source>
        <dbReference type="Proteomes" id="UP000580250"/>
    </source>
</evidence>
<dbReference type="Proteomes" id="UP000580250">
    <property type="component" value="Unassembled WGS sequence"/>
</dbReference>
<protein>
    <submittedName>
        <fullName evidence="1">Uncharacterized protein</fullName>
    </submittedName>
</protein>
<comment type="caution">
    <text evidence="1">The sequence shown here is derived from an EMBL/GenBank/DDBJ whole genome shotgun (WGS) entry which is preliminary data.</text>
</comment>
<dbReference type="InterPro" id="IPR038765">
    <property type="entry name" value="Papain-like_cys_pep_sf"/>
</dbReference>
<accession>A0A6V7VEL1</accession>
<dbReference type="AlphaFoldDB" id="A0A6V7VEL1"/>
<sequence>MRKYLHDASPDNSAKNITLYSLYAIVFNGRNLLISKSTNYSNWNISRSYTIRDTVHVGVTANTGHFIARVKNLANSDLWQLMDDSQIRMLKLEEVKVCFSFEDAEEFKSGFSPNLSSFWIGFGVLFSSQTF</sequence>
<reference evidence="1 2" key="1">
    <citation type="submission" date="2020-08" db="EMBL/GenBank/DDBJ databases">
        <authorList>
            <person name="Koutsovoulos G."/>
            <person name="Danchin GJ E."/>
        </authorList>
    </citation>
    <scope>NUCLEOTIDE SEQUENCE [LARGE SCALE GENOMIC DNA]</scope>
</reference>
<name>A0A6V7VEL1_MELEN</name>
<proteinExistence type="predicted"/>
<dbReference type="SUPFAM" id="SSF54001">
    <property type="entry name" value="Cysteine proteinases"/>
    <property type="match status" value="1"/>
</dbReference>